<dbReference type="Proteomes" id="UP000249061">
    <property type="component" value="Unassembled WGS sequence"/>
</dbReference>
<organism evidence="2 3">
    <name type="scientific">Archangium gephyra</name>
    <dbReference type="NCBI Taxonomy" id="48"/>
    <lineage>
        <taxon>Bacteria</taxon>
        <taxon>Pseudomonadati</taxon>
        <taxon>Myxococcota</taxon>
        <taxon>Myxococcia</taxon>
        <taxon>Myxococcales</taxon>
        <taxon>Cystobacterineae</taxon>
        <taxon>Archangiaceae</taxon>
        <taxon>Archangium</taxon>
    </lineage>
</organism>
<protein>
    <recommendedName>
        <fullName evidence="1">Peptidase M61 catalytic domain-containing protein</fullName>
    </recommendedName>
</protein>
<dbReference type="AlphaFoldDB" id="A0A2W5T4Z9"/>
<dbReference type="EMBL" id="QFQP01000032">
    <property type="protein sequence ID" value="PZR07276.1"/>
    <property type="molecule type" value="Genomic_DNA"/>
</dbReference>
<sequence length="433" mass="47105">MSLLPLILAATQFTITPVLAKKQLLVEVRLDGPVSSLCVDMPGAQAAISGLESDHAYEGCFFAPKGTAYRYTVDLAALRRIRNDPDFATELNGSWLFQDAAVLVHPAPLGASAPLEVKFKLPKGVTVATPWDTRNDGTFVFNGAQHDAGAYVALGTLRSLGRLDFETFSAQLTLMDGPKKATDEQLREWVRHALENVGGYYRSNPGNGTRPLHIVLAGVKGNDEAGVFGSVLRRREPSVMLLFGANATRGFERDWVATHELFHLGNPPTTGRFPWFVEGFTTYVTELLLTRSGVQTEAELWKGLAENFRAYCQPREGVSLQRVSDDLRKNHEWMRVYWGGACLAWRTDVAIRVASRGTRSLDDVLRTLRSAAPLTEDALVAALDKAAGKNVASSHLAATTELPVESLLGQLGVGARLDDDAPLAAVRSALIAH</sequence>
<feature type="domain" description="Peptidase M61 catalytic" evidence="1">
    <location>
        <begin position="272"/>
        <end position="334"/>
    </location>
</feature>
<dbReference type="InterPro" id="IPR007963">
    <property type="entry name" value="Peptidase_M61_catalytic"/>
</dbReference>
<evidence type="ECO:0000313" key="3">
    <source>
        <dbReference type="Proteomes" id="UP000249061"/>
    </source>
</evidence>
<name>A0A2W5T4Z9_9BACT</name>
<accession>A0A2W5T4Z9</accession>
<dbReference type="Gene3D" id="1.10.390.10">
    <property type="entry name" value="Neutral Protease Domain 2"/>
    <property type="match status" value="1"/>
</dbReference>
<reference evidence="2 3" key="1">
    <citation type="submission" date="2017-08" db="EMBL/GenBank/DDBJ databases">
        <title>Infants hospitalized years apart are colonized by the same room-sourced microbial strains.</title>
        <authorList>
            <person name="Brooks B."/>
            <person name="Olm M.R."/>
            <person name="Firek B.A."/>
            <person name="Baker R."/>
            <person name="Thomas B.C."/>
            <person name="Morowitz M.J."/>
            <person name="Banfield J.F."/>
        </authorList>
    </citation>
    <scope>NUCLEOTIDE SEQUENCE [LARGE SCALE GENOMIC DNA]</scope>
    <source>
        <strain evidence="2">S2_003_000_R2_14</strain>
    </source>
</reference>
<dbReference type="InterPro" id="IPR027268">
    <property type="entry name" value="Peptidase_M4/M1_CTD_sf"/>
</dbReference>
<gene>
    <name evidence="2" type="ORF">DI536_27875</name>
</gene>
<proteinExistence type="predicted"/>
<evidence type="ECO:0000313" key="2">
    <source>
        <dbReference type="EMBL" id="PZR07276.1"/>
    </source>
</evidence>
<comment type="caution">
    <text evidence="2">The sequence shown here is derived from an EMBL/GenBank/DDBJ whole genome shotgun (WGS) entry which is preliminary data.</text>
</comment>
<dbReference type="Pfam" id="PF05299">
    <property type="entry name" value="Peptidase_M61"/>
    <property type="match status" value="1"/>
</dbReference>
<evidence type="ECO:0000259" key="1">
    <source>
        <dbReference type="Pfam" id="PF05299"/>
    </source>
</evidence>